<dbReference type="EMBL" id="AP023439">
    <property type="protein sequence ID" value="BCL23583.1"/>
    <property type="molecule type" value="Genomic_DNA"/>
</dbReference>
<proteinExistence type="predicted"/>
<evidence type="ECO:0000313" key="2">
    <source>
        <dbReference type="Proteomes" id="UP000516373"/>
    </source>
</evidence>
<accession>A0A7G1NK03</accession>
<protein>
    <submittedName>
        <fullName evidence="1">Uncharacterized protein</fullName>
    </submittedName>
</protein>
<name>A0A7G1NK03_9ACTN</name>
<gene>
    <name evidence="1" type="ORF">GCM10017668_54260</name>
</gene>
<sequence>MPLLTAPLLWLGRGGTPATAVSTGAPLTESLTRFMGPEQCAAMRGPVPDPTGDAGVE</sequence>
<evidence type="ECO:0000313" key="1">
    <source>
        <dbReference type="EMBL" id="BCL23583.1"/>
    </source>
</evidence>
<dbReference type="Proteomes" id="UP000516373">
    <property type="component" value="Chromosome"/>
</dbReference>
<dbReference type="KEGG" id="stui:GCM10017668_54260"/>
<reference evidence="1 2" key="1">
    <citation type="journal article" date="2014" name="Int. J. Syst. Evol. Microbiol.">
        <title>Complete genome sequence of Corynebacterium casei LMG S-19264T (=DSM 44701T), isolated from a smear-ripened cheese.</title>
        <authorList>
            <consortium name="US DOE Joint Genome Institute (JGI-PGF)"/>
            <person name="Walter F."/>
            <person name="Albersmeier A."/>
            <person name="Kalinowski J."/>
            <person name="Ruckert C."/>
        </authorList>
    </citation>
    <scope>NUCLEOTIDE SEQUENCE [LARGE SCALE GENOMIC DNA]</scope>
    <source>
        <strain evidence="1 2">JCM 4255</strain>
    </source>
</reference>
<dbReference type="AlphaFoldDB" id="A0A7G1NK03"/>
<organism evidence="1 2">
    <name type="scientific">Streptomyces tuirus</name>
    <dbReference type="NCBI Taxonomy" id="68278"/>
    <lineage>
        <taxon>Bacteria</taxon>
        <taxon>Bacillati</taxon>
        <taxon>Actinomycetota</taxon>
        <taxon>Actinomycetes</taxon>
        <taxon>Kitasatosporales</taxon>
        <taxon>Streptomycetaceae</taxon>
        <taxon>Streptomyces</taxon>
    </lineage>
</organism>
<dbReference type="RefSeq" id="WP_190903030.1">
    <property type="nucleotide sequence ID" value="NZ_AP023439.1"/>
</dbReference>